<sequence>MEDRLRLCGVRHRKWDRFPLISAYSLTSRETDAHAASATSDGSRCGSGTGLTLMSDESSGGGLEDPVSLLYSTLSYLSAGTGTYRSSHS</sequence>
<dbReference type="EMBL" id="SRLO01001204">
    <property type="protein sequence ID" value="TNN40271.1"/>
    <property type="molecule type" value="Genomic_DNA"/>
</dbReference>
<reference evidence="2 3" key="1">
    <citation type="submission" date="2019-03" db="EMBL/GenBank/DDBJ databases">
        <title>First draft genome of Liparis tanakae, snailfish: a comprehensive survey of snailfish specific genes.</title>
        <authorList>
            <person name="Kim W."/>
            <person name="Song I."/>
            <person name="Jeong J.-H."/>
            <person name="Kim D."/>
            <person name="Kim S."/>
            <person name="Ryu S."/>
            <person name="Song J.Y."/>
            <person name="Lee S.K."/>
        </authorList>
    </citation>
    <scope>NUCLEOTIDE SEQUENCE [LARGE SCALE GENOMIC DNA]</scope>
    <source>
        <tissue evidence="2">Muscle</tissue>
    </source>
</reference>
<gene>
    <name evidence="2" type="ORF">EYF80_049558</name>
</gene>
<evidence type="ECO:0000313" key="2">
    <source>
        <dbReference type="EMBL" id="TNN40271.1"/>
    </source>
</evidence>
<dbReference type="AlphaFoldDB" id="A0A4Z2FH79"/>
<protein>
    <submittedName>
        <fullName evidence="2">Uncharacterized protein</fullName>
    </submittedName>
</protein>
<proteinExistence type="predicted"/>
<evidence type="ECO:0000256" key="1">
    <source>
        <dbReference type="SAM" id="MobiDB-lite"/>
    </source>
</evidence>
<accession>A0A4Z2FH79</accession>
<keyword evidence="3" id="KW-1185">Reference proteome</keyword>
<feature type="region of interest" description="Disordered" evidence="1">
    <location>
        <begin position="35"/>
        <end position="61"/>
    </location>
</feature>
<evidence type="ECO:0000313" key="3">
    <source>
        <dbReference type="Proteomes" id="UP000314294"/>
    </source>
</evidence>
<organism evidence="2 3">
    <name type="scientific">Liparis tanakae</name>
    <name type="common">Tanaka's snailfish</name>
    <dbReference type="NCBI Taxonomy" id="230148"/>
    <lineage>
        <taxon>Eukaryota</taxon>
        <taxon>Metazoa</taxon>
        <taxon>Chordata</taxon>
        <taxon>Craniata</taxon>
        <taxon>Vertebrata</taxon>
        <taxon>Euteleostomi</taxon>
        <taxon>Actinopterygii</taxon>
        <taxon>Neopterygii</taxon>
        <taxon>Teleostei</taxon>
        <taxon>Neoteleostei</taxon>
        <taxon>Acanthomorphata</taxon>
        <taxon>Eupercaria</taxon>
        <taxon>Perciformes</taxon>
        <taxon>Cottioidei</taxon>
        <taxon>Cottales</taxon>
        <taxon>Liparidae</taxon>
        <taxon>Liparis</taxon>
    </lineage>
</organism>
<dbReference type="Proteomes" id="UP000314294">
    <property type="component" value="Unassembled WGS sequence"/>
</dbReference>
<comment type="caution">
    <text evidence="2">The sequence shown here is derived from an EMBL/GenBank/DDBJ whole genome shotgun (WGS) entry which is preliminary data.</text>
</comment>
<name>A0A4Z2FH79_9TELE</name>